<reference evidence="2 3" key="1">
    <citation type="submission" date="2020-05" db="EMBL/GenBank/DDBJ databases">
        <title>Genome Sequencing of Type Strains.</title>
        <authorList>
            <person name="Lemaire J.F."/>
            <person name="Inderbitzin P."/>
            <person name="Gregorio O.A."/>
            <person name="Collins S.B."/>
            <person name="Wespe N."/>
            <person name="Knight-Connoni V."/>
        </authorList>
    </citation>
    <scope>NUCLEOTIDE SEQUENCE [LARGE SCALE GENOMIC DNA]</scope>
    <source>
        <strain evidence="2 3">DSM 100049</strain>
    </source>
</reference>
<dbReference type="RefSeq" id="WP_175310423.1">
    <property type="nucleotide sequence ID" value="NZ_CBCRYR010000027.1"/>
</dbReference>
<feature type="region of interest" description="Disordered" evidence="1">
    <location>
        <begin position="1"/>
        <end position="34"/>
    </location>
</feature>
<sequence length="97" mass="10931">MVSYDQGASTTDVEKSGRMTKDSAMQTSVDDEHATEIDFGEALKARSDEAARAMLARGRFITYRERDTPQGHVVREYPNGTRETVRIELPRSKSRHA</sequence>
<dbReference type="EMBL" id="JABMCH010000041">
    <property type="protein sequence ID" value="NUU45625.1"/>
    <property type="molecule type" value="Genomic_DNA"/>
</dbReference>
<protein>
    <submittedName>
        <fullName evidence="2">Uncharacterized protein</fullName>
    </submittedName>
</protein>
<proteinExistence type="predicted"/>
<evidence type="ECO:0000313" key="3">
    <source>
        <dbReference type="Proteomes" id="UP000536441"/>
    </source>
</evidence>
<organism evidence="2 3">
    <name type="scientific">Sphingomonas zeae</name>
    <dbReference type="NCBI Taxonomy" id="1646122"/>
    <lineage>
        <taxon>Bacteria</taxon>
        <taxon>Pseudomonadati</taxon>
        <taxon>Pseudomonadota</taxon>
        <taxon>Alphaproteobacteria</taxon>
        <taxon>Sphingomonadales</taxon>
        <taxon>Sphingomonadaceae</taxon>
        <taxon>Sphingomonas</taxon>
    </lineage>
</organism>
<comment type="caution">
    <text evidence="2">The sequence shown here is derived from an EMBL/GenBank/DDBJ whole genome shotgun (WGS) entry which is preliminary data.</text>
</comment>
<feature type="compositionally biased region" description="Polar residues" evidence="1">
    <location>
        <begin position="1"/>
        <end position="11"/>
    </location>
</feature>
<evidence type="ECO:0000313" key="2">
    <source>
        <dbReference type="EMBL" id="NUU45625.1"/>
    </source>
</evidence>
<dbReference type="AlphaFoldDB" id="A0A7Y6B1C7"/>
<dbReference type="Proteomes" id="UP000536441">
    <property type="component" value="Unassembled WGS sequence"/>
</dbReference>
<keyword evidence="3" id="KW-1185">Reference proteome</keyword>
<gene>
    <name evidence="2" type="ORF">HP438_01330</name>
</gene>
<name>A0A7Y6B1C7_9SPHN</name>
<accession>A0A7Y6B1C7</accession>
<feature type="compositionally biased region" description="Basic and acidic residues" evidence="1">
    <location>
        <begin position="12"/>
        <end position="21"/>
    </location>
</feature>
<evidence type="ECO:0000256" key="1">
    <source>
        <dbReference type="SAM" id="MobiDB-lite"/>
    </source>
</evidence>